<dbReference type="InterPro" id="IPR036188">
    <property type="entry name" value="FAD/NAD-bd_sf"/>
</dbReference>
<accession>A0A4V1RHV7</accession>
<dbReference type="PANTHER" id="PTHR43557">
    <property type="entry name" value="APOPTOSIS-INDUCING FACTOR 1"/>
    <property type="match status" value="1"/>
</dbReference>
<sequence>MVVVGAGEAGARAASALRERGYDGLVTLVGDEPHAPYERPPLSKAVMASDDEAPPVILDEGKLAAQRIAHLAGARATHIDRDARVLHLADGRDLPYAKLLIATGAGPRRLPVPGADGPHVLTLRTFADALALRARLVPGCRLTVVGGGFIGLEVAAAAAARDCAVTLVEAAPRILMRGVPTAVADRVARRHLAAGVDLRTGFGIAGLEARPNGVALLLVDGTQILSDAVVVGIGAVPETRLAEASGLAVENGVRVNAQLRTEDPNIFAAGDCCSFPHPLYGGRRIRLEAWRNAQNQGALAAANMLGGSEAYAAVPWFWSDQYDETLQVAGLSDEAVDTIERDLGAGRLFFCLAADGRLVAASGVGPNGVIARDIRLAEMMIARRACPDRVALASPSVKLKALLAA</sequence>
<dbReference type="PRINTS" id="PR00368">
    <property type="entry name" value="FADPNR"/>
</dbReference>
<keyword evidence="3" id="KW-0274">FAD</keyword>
<keyword evidence="4" id="KW-0560">Oxidoreductase</keyword>
<proteinExistence type="predicted"/>
<evidence type="ECO:0000256" key="4">
    <source>
        <dbReference type="ARBA" id="ARBA00023002"/>
    </source>
</evidence>
<evidence type="ECO:0000256" key="1">
    <source>
        <dbReference type="ARBA" id="ARBA00001974"/>
    </source>
</evidence>
<evidence type="ECO:0000256" key="2">
    <source>
        <dbReference type="ARBA" id="ARBA00022630"/>
    </source>
</evidence>
<organism evidence="7 8">
    <name type="scientific">Lichenibacterium ramalinae</name>
    <dbReference type="NCBI Taxonomy" id="2316527"/>
    <lineage>
        <taxon>Bacteria</taxon>
        <taxon>Pseudomonadati</taxon>
        <taxon>Pseudomonadota</taxon>
        <taxon>Alphaproteobacteria</taxon>
        <taxon>Hyphomicrobiales</taxon>
        <taxon>Lichenihabitantaceae</taxon>
        <taxon>Lichenibacterium</taxon>
    </lineage>
</organism>
<reference evidence="7 8" key="1">
    <citation type="submission" date="2018-09" db="EMBL/GenBank/DDBJ databases">
        <authorList>
            <person name="Grouzdev D.S."/>
            <person name="Krutkina M.S."/>
        </authorList>
    </citation>
    <scope>NUCLEOTIDE SEQUENCE [LARGE SCALE GENOMIC DNA]</scope>
    <source>
        <strain evidence="7 8">RmlP001</strain>
    </source>
</reference>
<feature type="domain" description="Reductase C-terminal" evidence="6">
    <location>
        <begin position="316"/>
        <end position="403"/>
    </location>
</feature>
<keyword evidence="8" id="KW-1185">Reference proteome</keyword>
<name>A0A4V1RHV7_9HYPH</name>
<dbReference type="Proteomes" id="UP000289411">
    <property type="component" value="Unassembled WGS sequence"/>
</dbReference>
<dbReference type="PANTHER" id="PTHR43557:SF2">
    <property type="entry name" value="RIESKE DOMAIN-CONTAINING PROTEIN-RELATED"/>
    <property type="match status" value="1"/>
</dbReference>
<evidence type="ECO:0000256" key="3">
    <source>
        <dbReference type="ARBA" id="ARBA00022827"/>
    </source>
</evidence>
<feature type="domain" description="FAD/NAD(P)-binding" evidence="5">
    <location>
        <begin position="2"/>
        <end position="297"/>
    </location>
</feature>
<dbReference type="AlphaFoldDB" id="A0A4V1RHV7"/>
<dbReference type="Pfam" id="PF14759">
    <property type="entry name" value="Reductase_C"/>
    <property type="match status" value="1"/>
</dbReference>
<dbReference type="OrthoDB" id="7809559at2"/>
<dbReference type="InterPro" id="IPR023753">
    <property type="entry name" value="FAD/NAD-binding_dom"/>
</dbReference>
<dbReference type="InterPro" id="IPR028202">
    <property type="entry name" value="Reductase_C"/>
</dbReference>
<keyword evidence="2" id="KW-0285">Flavoprotein</keyword>
<dbReference type="Pfam" id="PF07992">
    <property type="entry name" value="Pyr_redox_2"/>
    <property type="match status" value="1"/>
</dbReference>
<evidence type="ECO:0000313" key="8">
    <source>
        <dbReference type="Proteomes" id="UP000289411"/>
    </source>
</evidence>
<evidence type="ECO:0000259" key="5">
    <source>
        <dbReference type="Pfam" id="PF07992"/>
    </source>
</evidence>
<dbReference type="SUPFAM" id="SSF55424">
    <property type="entry name" value="FAD/NAD-linked reductases, dimerisation (C-terminal) domain"/>
    <property type="match status" value="1"/>
</dbReference>
<dbReference type="EMBL" id="QYBC01000043">
    <property type="protein sequence ID" value="RYB01387.1"/>
    <property type="molecule type" value="Genomic_DNA"/>
</dbReference>
<comment type="caution">
    <text evidence="7">The sequence shown here is derived from an EMBL/GenBank/DDBJ whole genome shotgun (WGS) entry which is preliminary data.</text>
</comment>
<comment type="cofactor">
    <cofactor evidence="1">
        <name>FAD</name>
        <dbReference type="ChEBI" id="CHEBI:57692"/>
    </cofactor>
</comment>
<dbReference type="Gene3D" id="3.30.390.30">
    <property type="match status" value="1"/>
</dbReference>
<reference evidence="7 8" key="2">
    <citation type="submission" date="2019-02" db="EMBL/GenBank/DDBJ databases">
        <title>'Lichenibacterium ramalinii' gen. nov. sp. nov., 'Lichenibacterium minor' gen. nov. sp. nov.</title>
        <authorList>
            <person name="Pankratov T."/>
        </authorList>
    </citation>
    <scope>NUCLEOTIDE SEQUENCE [LARGE SCALE GENOMIC DNA]</scope>
    <source>
        <strain evidence="7 8">RmlP001</strain>
    </source>
</reference>
<dbReference type="Gene3D" id="3.50.50.60">
    <property type="entry name" value="FAD/NAD(P)-binding domain"/>
    <property type="match status" value="2"/>
</dbReference>
<evidence type="ECO:0000313" key="7">
    <source>
        <dbReference type="EMBL" id="RYB01387.1"/>
    </source>
</evidence>
<dbReference type="GO" id="GO:0016651">
    <property type="term" value="F:oxidoreductase activity, acting on NAD(P)H"/>
    <property type="evidence" value="ECO:0007669"/>
    <property type="project" value="TreeGrafter"/>
</dbReference>
<dbReference type="PRINTS" id="PR00411">
    <property type="entry name" value="PNDRDTASEI"/>
</dbReference>
<gene>
    <name evidence="7" type="ORF">D3272_26355</name>
</gene>
<dbReference type="InterPro" id="IPR016156">
    <property type="entry name" value="FAD/NAD-linked_Rdtase_dimer_sf"/>
</dbReference>
<protein>
    <submittedName>
        <fullName evidence="7">Ferredoxin reductase</fullName>
    </submittedName>
</protein>
<evidence type="ECO:0000259" key="6">
    <source>
        <dbReference type="Pfam" id="PF14759"/>
    </source>
</evidence>
<dbReference type="GO" id="GO:0005737">
    <property type="term" value="C:cytoplasm"/>
    <property type="evidence" value="ECO:0007669"/>
    <property type="project" value="TreeGrafter"/>
</dbReference>
<dbReference type="InterPro" id="IPR050446">
    <property type="entry name" value="FAD-oxidoreductase/Apoptosis"/>
</dbReference>
<dbReference type="RefSeq" id="WP_129222220.1">
    <property type="nucleotide sequence ID" value="NZ_QYBC01000043.1"/>
</dbReference>
<dbReference type="SUPFAM" id="SSF51905">
    <property type="entry name" value="FAD/NAD(P)-binding domain"/>
    <property type="match status" value="2"/>
</dbReference>